<dbReference type="GO" id="GO:0006790">
    <property type="term" value="P:sulfur compound metabolic process"/>
    <property type="evidence" value="ECO:0007669"/>
    <property type="project" value="InterPro"/>
</dbReference>
<evidence type="ECO:0000256" key="5">
    <source>
        <dbReference type="ARBA" id="ARBA00022840"/>
    </source>
</evidence>
<dbReference type="GO" id="GO:0005524">
    <property type="term" value="F:ATP binding"/>
    <property type="evidence" value="ECO:0007669"/>
    <property type="project" value="UniProtKB-KW"/>
</dbReference>
<dbReference type="GO" id="GO:0005525">
    <property type="term" value="F:GTP binding"/>
    <property type="evidence" value="ECO:0007669"/>
    <property type="project" value="UniProtKB-KW"/>
</dbReference>
<gene>
    <name evidence="8" type="ORF">GcLGCM259_1617</name>
</gene>
<dbReference type="KEGG" id="gcr:GcLGCM259_1617"/>
<evidence type="ECO:0000256" key="2">
    <source>
        <dbReference type="ARBA" id="ARBA00022679"/>
    </source>
</evidence>
<keyword evidence="9" id="KW-1185">Reference proteome</keyword>
<evidence type="ECO:0000259" key="7">
    <source>
        <dbReference type="PROSITE" id="PS51722"/>
    </source>
</evidence>
<dbReference type="NCBIfam" id="TIGR02034">
    <property type="entry name" value="CysN"/>
    <property type="match status" value="1"/>
</dbReference>
<dbReference type="Pfam" id="PF22594">
    <property type="entry name" value="GTP-eEF1A_C"/>
    <property type="match status" value="1"/>
</dbReference>
<dbReference type="InterPro" id="IPR054696">
    <property type="entry name" value="GTP-eEF1A_C"/>
</dbReference>
<reference evidence="8 9" key="1">
    <citation type="submission" date="2018-12" db="EMBL/GenBank/DDBJ databases">
        <title>Complete Genome Sequence of Glutamicibacter creatinolyticus strain LGCM259,isolated from an abscess of a 12-year-old mare in Italy.</title>
        <authorList>
            <person name="Santos R.G."/>
            <person name="Silva A.L."/>
            <person name="Seyffert N."/>
            <person name="Castro T.L.P."/>
            <person name="Attili A.R."/>
            <person name="Rifici C."/>
            <person name="Mazzullo G."/>
            <person name="Brenig B."/>
            <person name="Venanzi F."/>
            <person name="Azevedo V."/>
        </authorList>
    </citation>
    <scope>NUCLEOTIDE SEQUENCE [LARGE SCALE GENOMIC DNA]</scope>
    <source>
        <strain evidence="8 9">LGCM 259</strain>
    </source>
</reference>
<evidence type="ECO:0000313" key="8">
    <source>
        <dbReference type="EMBL" id="QCY47346.1"/>
    </source>
</evidence>
<keyword evidence="3 8" id="KW-0548">Nucleotidyltransferase</keyword>
<keyword evidence="4" id="KW-0547">Nucleotide-binding</keyword>
<dbReference type="AlphaFoldDB" id="A0A5B7WTE5"/>
<dbReference type="Proteomes" id="UP000307000">
    <property type="component" value="Chromosome"/>
</dbReference>
<accession>A0A5B7WTE5</accession>
<dbReference type="PRINTS" id="PR00315">
    <property type="entry name" value="ELONGATNFCT"/>
</dbReference>
<keyword evidence="2 8" id="KW-0808">Transferase</keyword>
<dbReference type="InterPro" id="IPR000795">
    <property type="entry name" value="T_Tr_GTP-bd_dom"/>
</dbReference>
<dbReference type="GO" id="GO:0003924">
    <property type="term" value="F:GTPase activity"/>
    <property type="evidence" value="ECO:0007669"/>
    <property type="project" value="InterPro"/>
</dbReference>
<protein>
    <recommendedName>
        <fullName evidence="1">sulfate adenylyltransferase</fullName>
        <ecNumber evidence="1">2.7.7.4</ecNumber>
    </recommendedName>
</protein>
<keyword evidence="6" id="KW-0342">GTP-binding</keyword>
<feature type="domain" description="Tr-type G" evidence="7">
    <location>
        <begin position="16"/>
        <end position="232"/>
    </location>
</feature>
<dbReference type="Gene3D" id="2.40.30.10">
    <property type="entry name" value="Translation factors"/>
    <property type="match status" value="2"/>
</dbReference>
<dbReference type="Gene3D" id="3.40.50.300">
    <property type="entry name" value="P-loop containing nucleotide triphosphate hydrolases"/>
    <property type="match status" value="1"/>
</dbReference>
<dbReference type="InterPro" id="IPR009000">
    <property type="entry name" value="Transl_B-barrel_sf"/>
</dbReference>
<dbReference type="InterPro" id="IPR027417">
    <property type="entry name" value="P-loop_NTPase"/>
</dbReference>
<dbReference type="PROSITE" id="PS51722">
    <property type="entry name" value="G_TR_2"/>
    <property type="match status" value="1"/>
</dbReference>
<evidence type="ECO:0000256" key="1">
    <source>
        <dbReference type="ARBA" id="ARBA00012391"/>
    </source>
</evidence>
<dbReference type="InterPro" id="IPR009001">
    <property type="entry name" value="Transl_elong_EF1A/Init_IF2_C"/>
</dbReference>
<dbReference type="SUPFAM" id="SSF52540">
    <property type="entry name" value="P-loop containing nucleoside triphosphate hydrolases"/>
    <property type="match status" value="1"/>
</dbReference>
<dbReference type="InterPro" id="IPR044139">
    <property type="entry name" value="CysN_NoDQ_III"/>
</dbReference>
<dbReference type="SUPFAM" id="SSF50465">
    <property type="entry name" value="EF-Tu/eEF-1alpha/eIF2-gamma C-terminal domain"/>
    <property type="match status" value="1"/>
</dbReference>
<keyword evidence="5" id="KW-0067">ATP-binding</keyword>
<dbReference type="InterPro" id="IPR031157">
    <property type="entry name" value="G_TR_CS"/>
</dbReference>
<dbReference type="InterPro" id="IPR041757">
    <property type="entry name" value="CysN_GTP-bd"/>
</dbReference>
<evidence type="ECO:0000256" key="4">
    <source>
        <dbReference type="ARBA" id="ARBA00022741"/>
    </source>
</evidence>
<evidence type="ECO:0000256" key="3">
    <source>
        <dbReference type="ARBA" id="ARBA00022695"/>
    </source>
</evidence>
<evidence type="ECO:0000256" key="6">
    <source>
        <dbReference type="ARBA" id="ARBA00023134"/>
    </source>
</evidence>
<name>A0A5B7WTE5_9MICC</name>
<evidence type="ECO:0000313" key="9">
    <source>
        <dbReference type="Proteomes" id="UP000307000"/>
    </source>
</evidence>
<dbReference type="CDD" id="cd04166">
    <property type="entry name" value="CysN_ATPS"/>
    <property type="match status" value="1"/>
</dbReference>
<proteinExistence type="predicted"/>
<dbReference type="SUPFAM" id="SSF50447">
    <property type="entry name" value="Translation proteins"/>
    <property type="match status" value="1"/>
</dbReference>
<dbReference type="EC" id="2.7.7.4" evidence="1"/>
<dbReference type="InterPro" id="IPR050100">
    <property type="entry name" value="TRAFAC_GTPase_members"/>
</dbReference>
<organism evidence="8 9">
    <name type="scientific">Glutamicibacter creatinolyticus</name>
    <dbReference type="NCBI Taxonomy" id="162496"/>
    <lineage>
        <taxon>Bacteria</taxon>
        <taxon>Bacillati</taxon>
        <taxon>Actinomycetota</taxon>
        <taxon>Actinomycetes</taxon>
        <taxon>Micrococcales</taxon>
        <taxon>Micrococcaceae</taxon>
        <taxon>Glutamicibacter</taxon>
    </lineage>
</organism>
<dbReference type="RefSeq" id="WP_138926334.1">
    <property type="nucleotide sequence ID" value="NZ_CP034412.1"/>
</dbReference>
<dbReference type="PANTHER" id="PTHR23115">
    <property type="entry name" value="TRANSLATION FACTOR"/>
    <property type="match status" value="1"/>
</dbReference>
<dbReference type="CDD" id="cd04095">
    <property type="entry name" value="CysN_NoDQ_III"/>
    <property type="match status" value="1"/>
</dbReference>
<dbReference type="GO" id="GO:0004781">
    <property type="term" value="F:sulfate adenylyltransferase (ATP) activity"/>
    <property type="evidence" value="ECO:0007669"/>
    <property type="project" value="UniProtKB-EC"/>
</dbReference>
<dbReference type="Pfam" id="PF00009">
    <property type="entry name" value="GTP_EFTU"/>
    <property type="match status" value="1"/>
</dbReference>
<sequence length="457" mass="48363">MTATHTTPHATALPSTTLLRIATAGSVDDGKSTLVGRLLHDAKAILVDSLDELARTSAERGFGGHTPALDLALLTDGLRAEREQGITIDVAYRYFATPQRSFILADCPGHVQYTRNTVTGASTADAAIVLVDARHGVVEQTRRHLGVLGLLRVPQLIIAVNKMDLVGWDETVFRGISEQVRELAAGLGVGTTHLIPVSALHGQNIVEPAGQAPWYTGPTLLGLLEGLPAETEHGPARLDVQYVIRPQGALAPGLDQDEYRDFRGYAGTLSGGQLAPGDPVQILSNGQVLSSRIRQLRTPAGPAERAAAGEAVILLLEDEVDIARGDTIIAGTLPDPTRQLQAEVCVLENRRLSAGDRVLLKHGTRVAPARITDIDCVLQVADYTRHPTDTLGLNDLGRINLRSSAPIAPGDYAHSRAAGSLLLIDPRDGATLAAGIIRPPGAETDAAHHEDPGHVPA</sequence>
<dbReference type="PROSITE" id="PS00301">
    <property type="entry name" value="G_TR_1"/>
    <property type="match status" value="1"/>
</dbReference>
<dbReference type="FunFam" id="3.40.50.300:FF:000119">
    <property type="entry name" value="Sulfate adenylyltransferase subunit 1"/>
    <property type="match status" value="1"/>
</dbReference>
<dbReference type="EMBL" id="CP034412">
    <property type="protein sequence ID" value="QCY47346.1"/>
    <property type="molecule type" value="Genomic_DNA"/>
</dbReference>
<dbReference type="InterPro" id="IPR011779">
    <property type="entry name" value="SO4_adenylTrfase_lsu"/>
</dbReference>